<keyword evidence="1" id="KW-0732">Signal</keyword>
<dbReference type="EMBL" id="CP029551">
    <property type="protein sequence ID" value="AWN36892.1"/>
    <property type="molecule type" value="Genomic_DNA"/>
</dbReference>
<keyword evidence="3" id="KW-1185">Reference proteome</keyword>
<dbReference type="KEGG" id="meti:DK427_15075"/>
<accession>A0A2U8VUH3</accession>
<dbReference type="Proteomes" id="UP000246058">
    <property type="component" value="Chromosome"/>
</dbReference>
<dbReference type="RefSeq" id="WP_109951978.1">
    <property type="nucleotide sequence ID" value="NZ_CP029551.1"/>
</dbReference>
<dbReference type="AlphaFoldDB" id="A0A2U8VUH3"/>
<organism evidence="2 3">
    <name type="scientific">Methylobacterium radiodurans</name>
    <dbReference type="NCBI Taxonomy" id="2202828"/>
    <lineage>
        <taxon>Bacteria</taxon>
        <taxon>Pseudomonadati</taxon>
        <taxon>Pseudomonadota</taxon>
        <taxon>Alphaproteobacteria</taxon>
        <taxon>Hyphomicrobiales</taxon>
        <taxon>Methylobacteriaceae</taxon>
        <taxon>Methylobacterium</taxon>
    </lineage>
</organism>
<feature type="signal peptide" evidence="1">
    <location>
        <begin position="1"/>
        <end position="25"/>
    </location>
</feature>
<evidence type="ECO:0000313" key="2">
    <source>
        <dbReference type="EMBL" id="AWN36892.1"/>
    </source>
</evidence>
<name>A0A2U8VUH3_9HYPH</name>
<feature type="chain" id="PRO_5015928237" evidence="1">
    <location>
        <begin position="26"/>
        <end position="254"/>
    </location>
</feature>
<evidence type="ECO:0000256" key="1">
    <source>
        <dbReference type="SAM" id="SignalP"/>
    </source>
</evidence>
<reference evidence="2 3" key="1">
    <citation type="submission" date="2018-05" db="EMBL/GenBank/DDBJ databases">
        <title>Complete Genome Sequence of Methylobacterium sp. 17Sr1-43.</title>
        <authorList>
            <person name="Srinivasan S."/>
        </authorList>
    </citation>
    <scope>NUCLEOTIDE SEQUENCE [LARGE SCALE GENOMIC DNA]</scope>
    <source>
        <strain evidence="2 3">17Sr1-43</strain>
    </source>
</reference>
<gene>
    <name evidence="2" type="ORF">DK427_15075</name>
</gene>
<protein>
    <submittedName>
        <fullName evidence="2">Uncharacterized protein</fullName>
    </submittedName>
</protein>
<dbReference type="OrthoDB" id="7059801at2"/>
<sequence length="254" mass="26517">MNWACLQRSAIAAAIVLQPVAAAQADRLSLSTTEARTVLFIRTDPDKVAKALPAGWTAVPGSGATKDANLVLILIEGFAQSDAEGEAAPYPDKYAVWGTSAKNDRGAAGFMVVGGLIAPAQGAPGAYGVYRPARVTMSKTSRADEGGATQVEESWDFATDDGDRLRLAARYARGLGTRSRVEPKVYTVAKPDFHRVYKAEQVSEIVHAGPAGPSGSTVAFGASGPVFSGLLDDGAQVVAVASVPAYHRQIFLPD</sequence>
<proteinExistence type="predicted"/>
<evidence type="ECO:0000313" key="3">
    <source>
        <dbReference type="Proteomes" id="UP000246058"/>
    </source>
</evidence>